<dbReference type="EMBL" id="CAJFDI010000001">
    <property type="protein sequence ID" value="CAD5208714.1"/>
    <property type="molecule type" value="Genomic_DNA"/>
</dbReference>
<name>A0A1I7S5W7_BURXY</name>
<keyword evidence="4" id="KW-1185">Reference proteome</keyword>
<dbReference type="EMBL" id="CAJFCV020000001">
    <property type="protein sequence ID" value="CAG9082602.1"/>
    <property type="molecule type" value="Genomic_DNA"/>
</dbReference>
<reference evidence="2" key="2">
    <citation type="submission" date="2020-09" db="EMBL/GenBank/DDBJ databases">
        <authorList>
            <person name="Kikuchi T."/>
        </authorList>
    </citation>
    <scope>NUCLEOTIDE SEQUENCE</scope>
    <source>
        <strain evidence="2">Ka4C1</strain>
    </source>
</reference>
<evidence type="ECO:0000313" key="5">
    <source>
        <dbReference type="WBParaSite" id="BXY_0840300.1"/>
    </source>
</evidence>
<feature type="region of interest" description="Disordered" evidence="1">
    <location>
        <begin position="1"/>
        <end position="39"/>
    </location>
</feature>
<dbReference type="SMR" id="A0A1I7S5W7"/>
<dbReference type="Proteomes" id="UP000582659">
    <property type="component" value="Unassembled WGS sequence"/>
</dbReference>
<evidence type="ECO:0000313" key="3">
    <source>
        <dbReference type="Proteomes" id="UP000095284"/>
    </source>
</evidence>
<organism evidence="3 5">
    <name type="scientific">Bursaphelenchus xylophilus</name>
    <name type="common">Pinewood nematode worm</name>
    <name type="synonym">Aphelenchoides xylophilus</name>
    <dbReference type="NCBI Taxonomy" id="6326"/>
    <lineage>
        <taxon>Eukaryota</taxon>
        <taxon>Metazoa</taxon>
        <taxon>Ecdysozoa</taxon>
        <taxon>Nematoda</taxon>
        <taxon>Chromadorea</taxon>
        <taxon>Rhabditida</taxon>
        <taxon>Tylenchina</taxon>
        <taxon>Tylenchomorpha</taxon>
        <taxon>Aphelenchoidea</taxon>
        <taxon>Aphelenchoididae</taxon>
        <taxon>Bursaphelenchus</taxon>
    </lineage>
</organism>
<protein>
    <submittedName>
        <fullName evidence="2">(pine wood nematode) hypothetical protein</fullName>
    </submittedName>
</protein>
<evidence type="ECO:0000313" key="2">
    <source>
        <dbReference type="EMBL" id="CAD5208714.1"/>
    </source>
</evidence>
<accession>A0A1I7S5W7</accession>
<dbReference type="AlphaFoldDB" id="A0A1I7S5W7"/>
<dbReference type="Proteomes" id="UP000659654">
    <property type="component" value="Unassembled WGS sequence"/>
</dbReference>
<sequence>MHRAFPEDSPDLDGSLASLKLEDDQEKDDPVLNKTYTKKNGERMSEAYEYLELLNYPFEHWFLDHEHSESEIKKNSAKFDSSILIHRDKQPEQRDLNNSFSTDDSTISDDVFMPEIYRKKKLSAYDEPPTRRSSADAAEEVLRRLKSYQTSRTPYESHYNHGHEIEDEVFYREDELDRLLRSELGYMRRNEPIRDVRHHAHSHRHQKRRGHRHRKDEIEEIRKGIRDCRVEYKKSKNLAVETLKKAIDERQKSRASSVASFHSRPASGLLLRPNKHRKSVDLIPLMKL</sequence>
<evidence type="ECO:0000313" key="4">
    <source>
        <dbReference type="Proteomes" id="UP000659654"/>
    </source>
</evidence>
<reference evidence="5" key="1">
    <citation type="submission" date="2016-11" db="UniProtKB">
        <authorList>
            <consortium name="WormBaseParasite"/>
        </authorList>
    </citation>
    <scope>IDENTIFICATION</scope>
</reference>
<dbReference type="WBParaSite" id="BXY_0840300.1">
    <property type="protein sequence ID" value="BXY_0840300.1"/>
    <property type="gene ID" value="BXY_0840300"/>
</dbReference>
<evidence type="ECO:0000256" key="1">
    <source>
        <dbReference type="SAM" id="MobiDB-lite"/>
    </source>
</evidence>
<gene>
    <name evidence="2" type="ORF">BXYJ_LOCUS950</name>
</gene>
<proteinExistence type="predicted"/>
<dbReference type="Proteomes" id="UP000095284">
    <property type="component" value="Unplaced"/>
</dbReference>